<organism evidence="1 2">
    <name type="scientific">Sinomicrobium pectinilyticum</name>
    <dbReference type="NCBI Taxonomy" id="1084421"/>
    <lineage>
        <taxon>Bacteria</taxon>
        <taxon>Pseudomonadati</taxon>
        <taxon>Bacteroidota</taxon>
        <taxon>Flavobacteriia</taxon>
        <taxon>Flavobacteriales</taxon>
        <taxon>Flavobacteriaceae</taxon>
        <taxon>Sinomicrobium</taxon>
    </lineage>
</organism>
<dbReference type="EMBL" id="RJTM01000068">
    <property type="protein sequence ID" value="RNL87895.1"/>
    <property type="molecule type" value="Genomic_DNA"/>
</dbReference>
<keyword evidence="2" id="KW-1185">Reference proteome</keyword>
<proteinExistence type="predicted"/>
<name>A0A3N0EJ26_SINP1</name>
<accession>A0A3N0EJ26</accession>
<evidence type="ECO:0000313" key="2">
    <source>
        <dbReference type="Proteomes" id="UP000267469"/>
    </source>
</evidence>
<sequence>MTATHSPFFEDRSSGTIRSVKQKPTRYTIFYWSPVPNSGIGAWAGDPVKKYGLHLLLPNRNMFSKITC</sequence>
<gene>
    <name evidence="1" type="ORF">ED312_09735</name>
</gene>
<reference evidence="1 2" key="1">
    <citation type="submission" date="2018-10" db="EMBL/GenBank/DDBJ databases">
        <title>Sinomicrobium pectinilyticum sp. nov., a pectinase-producing bacterium isolated from alkaline and saline soil, and emended description of the genus Sinomicrobium.</title>
        <authorList>
            <person name="Cheng B."/>
            <person name="Li C."/>
            <person name="Lai Q."/>
            <person name="Du M."/>
            <person name="Shao Z."/>
            <person name="Xu P."/>
            <person name="Yang C."/>
        </authorList>
    </citation>
    <scope>NUCLEOTIDE SEQUENCE [LARGE SCALE GENOMIC DNA]</scope>
    <source>
        <strain evidence="1 2">5DNS001</strain>
    </source>
</reference>
<dbReference type="Proteomes" id="UP000267469">
    <property type="component" value="Unassembled WGS sequence"/>
</dbReference>
<comment type="caution">
    <text evidence="1">The sequence shown here is derived from an EMBL/GenBank/DDBJ whole genome shotgun (WGS) entry which is preliminary data.</text>
</comment>
<dbReference type="AlphaFoldDB" id="A0A3N0EJ26"/>
<evidence type="ECO:0000313" key="1">
    <source>
        <dbReference type="EMBL" id="RNL87895.1"/>
    </source>
</evidence>
<protein>
    <submittedName>
        <fullName evidence="1">Uncharacterized protein</fullName>
    </submittedName>
</protein>